<organism evidence="1 2">
    <name type="scientific">Morococcus cerebrosus</name>
    <dbReference type="NCBI Taxonomy" id="1056807"/>
    <lineage>
        <taxon>Bacteria</taxon>
        <taxon>Pseudomonadati</taxon>
        <taxon>Pseudomonadota</taxon>
        <taxon>Betaproteobacteria</taxon>
        <taxon>Neisseriales</taxon>
        <taxon>Neisseriaceae</taxon>
        <taxon>Morococcus</taxon>
    </lineage>
</organism>
<evidence type="ECO:0000313" key="1">
    <source>
        <dbReference type="EMBL" id="KIC08128.1"/>
    </source>
</evidence>
<sequence length="46" mass="5255">MDFEGGLLFVISKGFPKFFAPENNSSLNQTETRYNIILSIQNFKVV</sequence>
<proteinExistence type="predicted"/>
<dbReference type="AlphaFoldDB" id="A0A0C1EHC1"/>
<gene>
    <name evidence="1" type="ORF">MCC93_12730</name>
</gene>
<evidence type="ECO:0000313" key="2">
    <source>
        <dbReference type="Proteomes" id="UP000031390"/>
    </source>
</evidence>
<dbReference type="EMBL" id="JUFZ01000045">
    <property type="protein sequence ID" value="KIC08128.1"/>
    <property type="molecule type" value="Genomic_DNA"/>
</dbReference>
<name>A0A0C1EHC1_9NEIS</name>
<accession>A0A0C1EHC1</accession>
<protein>
    <submittedName>
        <fullName evidence="1">Uncharacterized protein</fullName>
    </submittedName>
</protein>
<dbReference type="Proteomes" id="UP000031390">
    <property type="component" value="Unassembled WGS sequence"/>
</dbReference>
<comment type="caution">
    <text evidence="1">The sequence shown here is derived from an EMBL/GenBank/DDBJ whole genome shotgun (WGS) entry which is preliminary data.</text>
</comment>
<reference evidence="1 2" key="1">
    <citation type="submission" date="2014-12" db="EMBL/GenBank/DDBJ databases">
        <title>Genome sequence of Morococcus cerebrosus.</title>
        <authorList>
            <person name="Shin S.-K."/>
            <person name="Yi H."/>
        </authorList>
    </citation>
    <scope>NUCLEOTIDE SEQUENCE [LARGE SCALE GENOMIC DNA]</scope>
    <source>
        <strain evidence="1 2">CIP 81.93</strain>
    </source>
</reference>